<keyword evidence="2" id="KW-1185">Reference proteome</keyword>
<reference evidence="1" key="1">
    <citation type="submission" date="2022-10" db="EMBL/GenBank/DDBJ databases">
        <authorList>
            <person name="Hyden B.L."/>
            <person name="Feng K."/>
            <person name="Yates T."/>
            <person name="Jawdy S."/>
            <person name="Smart L.B."/>
            <person name="Muchero W."/>
        </authorList>
    </citation>
    <scope>NUCLEOTIDE SEQUENCE</scope>
    <source>
        <tissue evidence="1">Shoot tip</tissue>
    </source>
</reference>
<accession>A0ABQ9AQF7</accession>
<reference evidence="1" key="2">
    <citation type="journal article" date="2023" name="Int. J. Mol. Sci.">
        <title>De Novo Assembly and Annotation of 11 Diverse Shrub Willow (Salix) Genomes Reveals Novel Gene Organization in Sex-Linked Regions.</title>
        <authorList>
            <person name="Hyden B."/>
            <person name="Feng K."/>
            <person name="Yates T.B."/>
            <person name="Jawdy S."/>
            <person name="Cereghino C."/>
            <person name="Smart L.B."/>
            <person name="Muchero W."/>
        </authorList>
    </citation>
    <scope>NUCLEOTIDE SEQUENCE</scope>
    <source>
        <tissue evidence="1">Shoot tip</tissue>
    </source>
</reference>
<dbReference type="Proteomes" id="UP001141253">
    <property type="component" value="Chromosome 18"/>
</dbReference>
<protein>
    <submittedName>
        <fullName evidence="1">Uncharacterized protein</fullName>
    </submittedName>
</protein>
<proteinExistence type="predicted"/>
<name>A0ABQ9AQF7_9ROSI</name>
<comment type="caution">
    <text evidence="1">The sequence shown here is derived from an EMBL/GenBank/DDBJ whole genome shotgun (WGS) entry which is preliminary data.</text>
</comment>
<evidence type="ECO:0000313" key="2">
    <source>
        <dbReference type="Proteomes" id="UP001141253"/>
    </source>
</evidence>
<evidence type="ECO:0000313" key="1">
    <source>
        <dbReference type="EMBL" id="KAJ6355202.1"/>
    </source>
</evidence>
<dbReference type="EMBL" id="JAPFFI010000017">
    <property type="protein sequence ID" value="KAJ6355202.1"/>
    <property type="molecule type" value="Genomic_DNA"/>
</dbReference>
<organism evidence="1 2">
    <name type="scientific">Salix suchowensis</name>
    <dbReference type="NCBI Taxonomy" id="1278906"/>
    <lineage>
        <taxon>Eukaryota</taxon>
        <taxon>Viridiplantae</taxon>
        <taxon>Streptophyta</taxon>
        <taxon>Embryophyta</taxon>
        <taxon>Tracheophyta</taxon>
        <taxon>Spermatophyta</taxon>
        <taxon>Magnoliopsida</taxon>
        <taxon>eudicotyledons</taxon>
        <taxon>Gunneridae</taxon>
        <taxon>Pentapetalae</taxon>
        <taxon>rosids</taxon>
        <taxon>fabids</taxon>
        <taxon>Malpighiales</taxon>
        <taxon>Salicaceae</taxon>
        <taxon>Saliceae</taxon>
        <taxon>Salix</taxon>
    </lineage>
</organism>
<sequence>MARRRRRRRRISNHQSQTSFTPRSFYWIRYIFTPWQCVWTIFFRFVKCTPAITMVWPSAHTHVATGETSVIDIPEKPISRSSGHVPPPPPHHHPCNKVWQNTTLYLEDFFFLCFWPGGTAM</sequence>
<gene>
    <name evidence="1" type="ORF">OIU77_005734</name>
</gene>
<feature type="non-terminal residue" evidence="1">
    <location>
        <position position="121"/>
    </location>
</feature>